<proteinExistence type="predicted"/>
<comment type="caution">
    <text evidence="2">The sequence shown here is derived from an EMBL/GenBank/DDBJ whole genome shotgun (WGS) entry which is preliminary data.</text>
</comment>
<dbReference type="EMBL" id="QJKJ01001076">
    <property type="protein sequence ID" value="RDY09322.1"/>
    <property type="molecule type" value="Genomic_DNA"/>
</dbReference>
<reference evidence="2" key="1">
    <citation type="submission" date="2018-05" db="EMBL/GenBank/DDBJ databases">
        <title>Draft genome of Mucuna pruriens seed.</title>
        <authorList>
            <person name="Nnadi N.E."/>
            <person name="Vos R."/>
            <person name="Hasami M.H."/>
            <person name="Devisetty U.K."/>
            <person name="Aguiy J.C."/>
        </authorList>
    </citation>
    <scope>NUCLEOTIDE SEQUENCE [LARGE SCALE GENOMIC DNA]</scope>
    <source>
        <strain evidence="2">JCA_2017</strain>
    </source>
</reference>
<gene>
    <name evidence="2" type="ORF">CR513_06311</name>
</gene>
<keyword evidence="3" id="KW-1185">Reference proteome</keyword>
<protein>
    <submittedName>
        <fullName evidence="2">Uncharacterized protein</fullName>
    </submittedName>
</protein>
<sequence>MGPIINKPVLNNRWVVVNEIRERNEVGRDHRMGARPSGNPSGCMDGPRGPSGGEYEDKRRRKVCFRCDEPFTLGHMCRNKHLHVLIMGEGEEVMENEMWGSQAAKNLKEETFAFALFYYKDRPKEFKIFIGATHFGWEPTKMDFQIIHYKHGKENRVADALSRVKPVCLIYKNSYHTNKVPLISLGRTLRNYKNL</sequence>
<evidence type="ECO:0000313" key="2">
    <source>
        <dbReference type="EMBL" id="RDY09322.1"/>
    </source>
</evidence>
<feature type="region of interest" description="Disordered" evidence="1">
    <location>
        <begin position="27"/>
        <end position="55"/>
    </location>
</feature>
<name>A0A371I2Q2_MUCPR</name>
<organism evidence="2 3">
    <name type="scientific">Mucuna pruriens</name>
    <name type="common">Velvet bean</name>
    <name type="synonym">Dolichos pruriens</name>
    <dbReference type="NCBI Taxonomy" id="157652"/>
    <lineage>
        <taxon>Eukaryota</taxon>
        <taxon>Viridiplantae</taxon>
        <taxon>Streptophyta</taxon>
        <taxon>Embryophyta</taxon>
        <taxon>Tracheophyta</taxon>
        <taxon>Spermatophyta</taxon>
        <taxon>Magnoliopsida</taxon>
        <taxon>eudicotyledons</taxon>
        <taxon>Gunneridae</taxon>
        <taxon>Pentapetalae</taxon>
        <taxon>rosids</taxon>
        <taxon>fabids</taxon>
        <taxon>Fabales</taxon>
        <taxon>Fabaceae</taxon>
        <taxon>Papilionoideae</taxon>
        <taxon>50 kb inversion clade</taxon>
        <taxon>NPAAA clade</taxon>
        <taxon>indigoferoid/millettioid clade</taxon>
        <taxon>Phaseoleae</taxon>
        <taxon>Mucuna</taxon>
    </lineage>
</organism>
<accession>A0A371I2Q2</accession>
<dbReference type="OrthoDB" id="1749187at2759"/>
<evidence type="ECO:0000256" key="1">
    <source>
        <dbReference type="SAM" id="MobiDB-lite"/>
    </source>
</evidence>
<feature type="non-terminal residue" evidence="2">
    <location>
        <position position="1"/>
    </location>
</feature>
<dbReference type="AlphaFoldDB" id="A0A371I2Q2"/>
<evidence type="ECO:0000313" key="3">
    <source>
        <dbReference type="Proteomes" id="UP000257109"/>
    </source>
</evidence>
<dbReference type="Proteomes" id="UP000257109">
    <property type="component" value="Unassembled WGS sequence"/>
</dbReference>